<dbReference type="Pfam" id="PF00668">
    <property type="entry name" value="Condensation"/>
    <property type="match status" value="7"/>
</dbReference>
<dbReference type="Pfam" id="PF00550">
    <property type="entry name" value="PP-binding"/>
    <property type="match status" value="7"/>
</dbReference>
<dbReference type="EMBL" id="KT806042">
    <property type="protein sequence ID" value="AMM63162.1"/>
    <property type="molecule type" value="Genomic_DNA"/>
</dbReference>
<dbReference type="Gene3D" id="3.40.50.12780">
    <property type="entry name" value="N-terminal domain of ligase-like"/>
    <property type="match status" value="6"/>
</dbReference>
<dbReference type="FunFam" id="3.40.50.980:FF:000001">
    <property type="entry name" value="Non-ribosomal peptide synthetase"/>
    <property type="match status" value="1"/>
</dbReference>
<dbReference type="FunFam" id="1.10.1200.10:FF:000005">
    <property type="entry name" value="Nonribosomal peptide synthetase 1"/>
    <property type="match status" value="5"/>
</dbReference>
<dbReference type="SMART" id="SM01294">
    <property type="entry name" value="PKS_PP_betabranch"/>
    <property type="match status" value="1"/>
</dbReference>
<dbReference type="PROSITE" id="PS50075">
    <property type="entry name" value="CARRIER"/>
    <property type="match status" value="7"/>
</dbReference>
<evidence type="ECO:0000256" key="2">
    <source>
        <dbReference type="ARBA" id="ARBA00022553"/>
    </source>
</evidence>
<dbReference type="GO" id="GO:0043041">
    <property type="term" value="P:amino acid activation for nonribosomal peptide biosynthetic process"/>
    <property type="evidence" value="ECO:0007669"/>
    <property type="project" value="TreeGrafter"/>
</dbReference>
<accession>A0A140G924</accession>
<reference evidence="6" key="1">
    <citation type="submission" date="2015-09" db="EMBL/GenBank/DDBJ databases">
        <title>Echinocandin biosynthesis cluster from Aspergillus nidulans NRRL 8112.</title>
        <authorList>
            <person name="Huettel W."/>
            <person name="Youssar L."/>
            <person name="Gruening B.A."/>
        </authorList>
    </citation>
    <scope>NUCLEOTIDE SEQUENCE</scope>
</reference>
<dbReference type="PANTHER" id="PTHR45527">
    <property type="entry name" value="NONRIBOSOMAL PEPTIDE SYNTHETASE"/>
    <property type="match status" value="1"/>
</dbReference>
<dbReference type="PANTHER" id="PTHR45527:SF16">
    <property type="entry name" value="NONRIBOSOMAL PEPTIDE SYNTHASE ATNA-RELATED"/>
    <property type="match status" value="1"/>
</dbReference>
<dbReference type="FunFam" id="3.30.300.30:FF:000015">
    <property type="entry name" value="Nonribosomal peptide synthase SidD"/>
    <property type="match status" value="6"/>
</dbReference>
<feature type="domain" description="Carrier" evidence="5">
    <location>
        <begin position="2207"/>
        <end position="2283"/>
    </location>
</feature>
<name>A0A140G924_EMEND</name>
<proteinExistence type="inferred from homology"/>
<feature type="domain" description="Carrier" evidence="5">
    <location>
        <begin position="1109"/>
        <end position="1185"/>
    </location>
</feature>
<dbReference type="PROSITE" id="PS00012">
    <property type="entry name" value="PHOSPHOPANTETHEINE"/>
    <property type="match status" value="3"/>
</dbReference>
<evidence type="ECO:0000256" key="3">
    <source>
        <dbReference type="ARBA" id="ARBA00022598"/>
    </source>
</evidence>
<feature type="domain" description="Carrier" evidence="5">
    <location>
        <begin position="3306"/>
        <end position="3384"/>
    </location>
</feature>
<dbReference type="SUPFAM" id="SSF56801">
    <property type="entry name" value="Acetyl-CoA synthetase-like"/>
    <property type="match status" value="6"/>
</dbReference>
<dbReference type="CDD" id="cd19545">
    <property type="entry name" value="FUM14_C_NRPS-like"/>
    <property type="match status" value="6"/>
</dbReference>
<dbReference type="InterPro" id="IPR042099">
    <property type="entry name" value="ANL_N_sf"/>
</dbReference>
<dbReference type="InterPro" id="IPR000873">
    <property type="entry name" value="AMP-dep_synth/lig_dom"/>
</dbReference>
<dbReference type="GO" id="GO:0005737">
    <property type="term" value="C:cytoplasm"/>
    <property type="evidence" value="ECO:0007669"/>
    <property type="project" value="TreeGrafter"/>
</dbReference>
<dbReference type="GO" id="GO:0016874">
    <property type="term" value="F:ligase activity"/>
    <property type="evidence" value="ECO:0007669"/>
    <property type="project" value="UniProtKB-KW"/>
</dbReference>
<keyword evidence="3" id="KW-0436">Ligase</keyword>
<dbReference type="InterPro" id="IPR006162">
    <property type="entry name" value="Ppantetheine_attach_site"/>
</dbReference>
<dbReference type="Pfam" id="PF00501">
    <property type="entry name" value="AMP-binding"/>
    <property type="match status" value="6"/>
</dbReference>
<keyword evidence="2" id="KW-0597">Phosphoprotein</keyword>
<organism evidence="6">
    <name type="scientific">Aspergillus nidulans NRRL 8112</name>
    <dbReference type="NCBI Taxonomy" id="1160106"/>
    <lineage>
        <taxon>Eukaryota</taxon>
        <taxon>Fungi</taxon>
        <taxon>Dikarya</taxon>
        <taxon>Ascomycota</taxon>
        <taxon>Pezizomycotina</taxon>
        <taxon>Eurotiomycetes</taxon>
        <taxon>Eurotiomycetidae</taxon>
        <taxon>Eurotiales</taxon>
        <taxon>Aspergillaceae</taxon>
        <taxon>Aspergillus</taxon>
        <taxon>Aspergillus subgen. Nidulantes</taxon>
    </lineage>
</organism>
<dbReference type="InterPro" id="IPR009081">
    <property type="entry name" value="PP-bd_ACP"/>
</dbReference>
<dbReference type="InterPro" id="IPR023213">
    <property type="entry name" value="CAT-like_dom_sf"/>
</dbReference>
<dbReference type="FunFam" id="3.40.50.12780:FF:000014">
    <property type="entry name" value="Nonribosomal peptide synthetase 1"/>
    <property type="match status" value="4"/>
</dbReference>
<dbReference type="Gene3D" id="3.30.559.30">
    <property type="entry name" value="Nonribosomal peptide synthetase, condensation domain"/>
    <property type="match status" value="7"/>
</dbReference>
<dbReference type="CDD" id="cd05918">
    <property type="entry name" value="A_NRPS_SidN3_like"/>
    <property type="match status" value="6"/>
</dbReference>
<dbReference type="SMART" id="SM00823">
    <property type="entry name" value="PKS_PP"/>
    <property type="match status" value="6"/>
</dbReference>
<dbReference type="GO" id="GO:0044550">
    <property type="term" value="P:secondary metabolite biosynthetic process"/>
    <property type="evidence" value="ECO:0007669"/>
    <property type="project" value="TreeGrafter"/>
</dbReference>
<evidence type="ECO:0000256" key="1">
    <source>
        <dbReference type="ARBA" id="ARBA00022450"/>
    </source>
</evidence>
<evidence type="ECO:0000313" key="6">
    <source>
        <dbReference type="EMBL" id="AMM63162.1"/>
    </source>
</evidence>
<dbReference type="SUPFAM" id="SSF52777">
    <property type="entry name" value="CoA-dependent acyltransferases"/>
    <property type="match status" value="14"/>
</dbReference>
<dbReference type="NCBIfam" id="NF003417">
    <property type="entry name" value="PRK04813.1"/>
    <property type="match status" value="6"/>
</dbReference>
<dbReference type="InterPro" id="IPR001242">
    <property type="entry name" value="Condensation_dom"/>
</dbReference>
<feature type="domain" description="Carrier" evidence="5">
    <location>
        <begin position="6616"/>
        <end position="6692"/>
    </location>
</feature>
<dbReference type="Gene3D" id="1.10.1200.10">
    <property type="entry name" value="ACP-like"/>
    <property type="match status" value="7"/>
</dbReference>
<evidence type="ECO:0000256" key="4">
    <source>
        <dbReference type="ARBA" id="ARBA00029454"/>
    </source>
</evidence>
<dbReference type="SUPFAM" id="SSF47336">
    <property type="entry name" value="ACP-like"/>
    <property type="match status" value="7"/>
</dbReference>
<dbReference type="InterPro" id="IPR020845">
    <property type="entry name" value="AMP-binding_CS"/>
</dbReference>
<dbReference type="PROSITE" id="PS00455">
    <property type="entry name" value="AMP_BINDING"/>
    <property type="match status" value="5"/>
</dbReference>
<dbReference type="Gene3D" id="3.30.300.30">
    <property type="match status" value="6"/>
</dbReference>
<feature type="domain" description="Carrier" evidence="5">
    <location>
        <begin position="22"/>
        <end position="98"/>
    </location>
</feature>
<dbReference type="InterPro" id="IPR010071">
    <property type="entry name" value="AA_adenyl_dom"/>
</dbReference>
<dbReference type="Gene3D" id="3.30.559.10">
    <property type="entry name" value="Chloramphenicol acetyltransferase-like domain"/>
    <property type="match status" value="7"/>
</dbReference>
<feature type="domain" description="Carrier" evidence="5">
    <location>
        <begin position="5520"/>
        <end position="5597"/>
    </location>
</feature>
<dbReference type="InterPro" id="IPR045851">
    <property type="entry name" value="AMP-bd_C_sf"/>
</dbReference>
<dbReference type="InterPro" id="IPR020806">
    <property type="entry name" value="PKS_PP-bd"/>
</dbReference>
<dbReference type="NCBIfam" id="TIGR01733">
    <property type="entry name" value="AA-adenyl-dom"/>
    <property type="match status" value="6"/>
</dbReference>
<keyword evidence="1" id="KW-0596">Phosphopantetheine</keyword>
<dbReference type="CDD" id="cd19542">
    <property type="entry name" value="CT_NRPS-like"/>
    <property type="match status" value="1"/>
</dbReference>
<feature type="domain" description="Carrier" evidence="5">
    <location>
        <begin position="4413"/>
        <end position="4491"/>
    </location>
</feature>
<gene>
    <name evidence="6" type="primary">aniA</name>
</gene>
<dbReference type="FunFam" id="3.30.559.30:FF:000003">
    <property type="entry name" value="Nonribosomal peptide synthase SidD"/>
    <property type="match status" value="5"/>
</dbReference>
<dbReference type="GO" id="GO:0031177">
    <property type="term" value="F:phosphopantetheine binding"/>
    <property type="evidence" value="ECO:0007669"/>
    <property type="project" value="InterPro"/>
</dbReference>
<sequence>MITPTTTEMNDNRVVADSMNRANKMERKRAFIKVCAEALKVEIDDLDETRSWVELGGDSMATIRLIAQCEEHGMRAKTADVIRCANITELFETIQYLQPSESIGREEVEPEGAASAPFTLWPEYYNATTIEEKQQLINEVARYCNFTPDDIEDVYPCTPLQEGLMAITSRTPAAYVDRRAFTLPHTVDIARFRAAWEALTARSHILRTRIVIDPLSGLSLQVVTRDEVVWREAVTLNDYLEDDRQEGITLGQPLSRCGLIQEEGADVGEGRTVFVWTVHHSIYDGWSALQLYRQLAAIYNSEQLSPVIPYTRFVRYLQQQDPHSATHYWRDQLQGEDIMVDWPTLPTATYQPRPRTQFQANILLPAVSGSGLAMMSTVLRGAWALVMAQYSGCSDVIFGVTLSGRNAPVPQVADITAPLITTVPVRIRVDQKLTVAEFLDRIQAQATEMIEYEHTGLQQIATLLPEYASALDFRNLLVIQPAVERDVYQAFPGISPINIPVEDFDSYGLNVECTLGLEQVDIQVTYDEGIITTAALTNVMEQFSTLVRKMCSADAQATSINELLTLPPQDAEQIKKWNADAPSPVHRCIHYMVQDQVHSRPTAIAVDAWDGRFTYAELASQSMRLAQHLRTSHGVGPEQTIGLCMDKSRWAVVAMLAILYARGAVLPLSGSHPLPRLQGIVEDANPRVILVDASQAARLTGMGRPLFLVDSTIVENPLPARNDICSGVAPSNMAWVIYTSGSTGTPKGVVLEHQSLCTSLTAHAKAIGITEHTRTLQFAAYTFDVSIMDTFSTLQAGGCVCVPSEEERLNGLAEAAARLEVNYAELTSTVTEMLSPSQVPSLTTLLLSGEPLKPTVLASWAKHARVFNSYGPTECSITASNSRQLFHQDEARNIGAPMESLFWVVQTDNYQALCPIGTPGELLIEGPLLARGYLNDETTTNDSFITEPRFSEQLGLERTGRRMYRTGDLVQQNRDGSLLYLGRCGGQQVKIRGQRVDVGEVEHQITQRLPGVKTVAVELVGQGSQLSLMAVIEFAGETPATAAPVFEALREELLHALPQYMVPTLYMPTDQMPINASGKLDRRLLRAQLQAFTIIELQEYALNAGPKSAPSTAIEHELQALWAKTLKVDPANIGREDSFVLLGGDSIAAMRMASLPAAQALHLSVADIFQHTRLSDLARVLEGHNLNDNVQEADPAPFALWDTKQNQRARRVANLAAQCGVTADAVEDILPCTAMQEGLMALTTHQPTAYVGRQVYRLAASIGTQRFQEAWRTLVYHTPVLRTRLAVDRVSNSQTGGLVQIVVSDGLPWKYSTDLDEYLACDEAEGMALGQPLVRLALVQQKEERFFIFTGHHSVYDGWSASLMYQHLAEIYLHNRIHSSPVPYSRFIRHLLQQDPASTASYWSTQLEGEAVVDWPPLPRADYQPKPMHREKHTITLPHNARVSTRGLSVLPHALRAAWALVMATYAGGQGNRVVFGATVSGRNAPIRGIPEMVGPTITTVPVAVQLDTQQTVNQFLEAVRKQAADMIPFEQTGLQLIRKLVPDSCHAALALRNLFLVEPLPDGEEMDFPGLVSLPVTLEGFDTYGLTVQCWLGPGAVTVEMRYDENVIASPRVKRILKCFDHVVNQLYSKRNDAVPLGDLSLLSADDSATIARWNQTAPEPIERCIHHLVEEQITARPDSLAVCAWDGDLTYAELNTQATKLSQYLRGLKVGPERMVGLCMDKSKLAGIAMLAILQAGGVVVSLGVNHPLIRIEGIVEDTNVDVILVDEQQRDRLSTIPNVQLVIVEESLLATSTTKSMEGEPPVNVTPNNAAWVIYTSGSTGRPKGVVLQHRALCSSIRAHGARFKMGPHTRMLQFAAHTFDACIQDYFTTLAFGGVVCVPSEHERMSDLSTAVRKLGVTFATLTSTVARLIDPNDVSAMQQLALVGEPVKADVVKRWLGHVTVLNAYGPSECSIHSTCSEPLTDPKQSAIIGTGMGSRIWVADVRDYNRLCPIGVPGELLIEGPILAREYLNDPQKTGNAFITNPAFLKELDISCNFNEGRMYRTGDLVRLDEHGSLTHLGRRDTQIKIRGQRVEVGEIEYQITQQLAGVRSAAVELLEDAGKVNLTAALDFAMDSDLRRGPASALGVLLPSPALTTGLQRLRGSLFQVLPIYMVPTAFLPIMDMPLNASGKLDRRAVRALLERVPPEEQRQYLSVSADESTVTPSTPTESQLQAIWADTLQLPVTQVSIHDNFFQIGGDSVVAMRMVATESARALKLTVADIFQSPRLTDLANLLSSRLSKEEKAEEKSMAQDDPEPFSLWCANEDLQRRHEQLQQIAQDCDVRVSSIEDVYPCTPLQEAMMAITSRQSAAYINRQVFGLDDSIDVDRLQSAWRKLAQAVPTLRTRIAMSPGEASTLVQVVVDEEIEWQVSRSLESYLERDQARGMALGTPLTRFGLIHKSEPGQRFLVWTAHHSLYDGWSTRLIYQHLADLYHAGRILHSPAPFPRFIRFLAEQDNSEVHSESANYWTKELEGEVMSNWPPLPHVDYQPRPGREIIKVVPLPQSGPNQVITPANVVRAAWAITMAQYAGHDDVVFAATLSGRNAPVWQVGNIVASTITTVPVRTHIDWTDKVTSFLDTIQRQAAGMISYEHTGLRTIKAIIPPQLGPALDLRNVLVVQTEGERKTGAAPFPGVEPLSLSPAADFDSHGLTVDCTVSATDLRVAFRFDETVLPTAHAENILSHFTHVVQQLCDPLLVEGRTLGDIDLVSPEDRICVFERNGTVDVSRWDACIHDLVGKQVLAQPNAPAVCAWDGDLSYKELASYASRLAHQLIALSVGPEKKVGLCLDKSRWAVVAMLATLQAGGAIVPLGVSHPLSRIQVMVEDSEAVVILVDEQQHHRLADLPSNIPRVIVDSQGLQKLVPQSTPVTDVSPDNAAWINYTSGSTGAPKGMILEHGGLCTSMRTQAARMHISSKTRALQFSPFTFDVSISDISATLIYGGCVCLPSESDRMNNLAGCIQTMAVNFASLTPTVARLLAPAEVPTLKTLALTGEALKPDVVALWKSVPGVELYNTYGPSEGSVCTCNGPISSPEEAENIGTPMATRHWVTQPQNYHQLSPIGAPGELLIEGPLIARGYLNNPEKTAASFVPPPVFLTESSGCRIYRTGDLVRQNTDGSFTYLGRRDTQVKIRGQRVEIGEIEHQIVNYLDSVQTAVVHLLEATGLVAVVELRGAETVAEIEPAGTIAPSPALCSQFSDLRQALLRVLPYYMVPVLFVPVPSIPTNVSGKLDRRAVCELLVSLPTNSLGRWTAEQGNMPEAILKPAAGMEKMLQELWARILKIPVDNVSPQDDFFRLGGDSVTAMRMVAAAARTSRHLKLVVTDIFQHPRLSDLAQVLEERVRENLEQEDRQSFEPIDPEPFALFAHGSELDAQGREQRLATVAEQCSVAVEQVQDVYPCTPLQEALLANTSRQQAAYVSRQSYVLSNNIDLARFKAAWEALAKATPILRTRIVIRAEGSCQVVVKGPIEWLHHSGALDDYIEQDKAREMGLGQPLARYAIVKEPSGEQFFVWTAHHSMYDGWTVRLLCQELINLYNREDHVPQQVPYTHFIRYLNEINRAGSLEFWKQQLEGDDVEADWPRLPHVGYEPRARSTLSLNIANPGNDESSGIVMANILRAAWGLVMVQFSGHNDIVYAANVSGRTVPVPGITDIIGPTIATVPVRMHLNPHALMTVESFLQGVQTQSQQMIDHEQTGLIAMRNHPNLQLRNLLVIQPGDESDTVLDFPGIEAVPSAVEDFDSYGVNVECVLRMTIRVQARFDDHIVTGAYMKGVLDQFAYIVKQLCDPRLRALPLQQLNLLSPNDQQRISTWNAAAPEPVEQCVHEMVDEQAIAHPTKLAVCAWDGRFTYQELAHLAQLLADQLVSLGIGPERMVAVCMDKSKWAAVAFLAILKAGGVVVPLGVSHPIPRIETILNDTKSDLVLVDAKHCQRLSVDGLLRQQLLVVDGSLEQDSFSRPLAGHLAKPITPDHAAWVIYTSGTTGLPKGAVLDHRALSSSIRAHGTRYKFGPRTRKLQYSAHSFDGTIEDYFTTLSWGGLCCVPSEDDRLDIRRLMAFMRETEVNALATTYTVAGLLTPEEVPSLQTLVLGGEPATVEVTNTWRSKVDLFNCYGPSECTIFSSAAGPRKDLAELHNIGQPIGTRLWVVSPDNPGSLCPVGAPGELLIEGPQLARGYLNDEAKTSTAFLTDLEFMRQFEIPPKTRLYRSGDIVRQKDDGSFVYVARRNTMQVKIRGQRVEVGEIEHQIGLHLAETRAVAVELRKQGVHGIPVLVAVVDFADNSQYRLADGDQKSTPKEELLPPTPAVQQAFTRLQVALSHVLPSHMVPSIYLPVTQLPRNLSGKLDRRALRELLDQIPYEAIHQYLDMDNGEKAAPSTAMERTLQSLWAQTLGMDDIDRIGAHDNFFQLGGDSVAAMRLAAIVQQEEQLQLTVGDILSHPCLSDLANFLTEGAPAEGTTETDPEPFSLWPAISDEDLPTIAVRCGVAVEQIEDIYPATPLQEGFIAVTARQSAAYTSRQVYKLSTTLLDLDQFKASWETLVNTTPILRTRLSIGRDGHAIQVVVRDSIEWRYGPDLSSYIAQDREEGMRLDEPLVRYAIITEPTSGSCYFVWTAHHSIYDAWTIRAISKSLAQLYTSIDHHSTPQPMVPTVPYSRFIRYLTNTDTNATKDFWHDQLTGDVVADWPPLPQNDYQPLPRGRIQKTIRIPGRPSSGILESTTLRGAWSIVMSQYAGSSDVVFAATVSGRNAPVSQINDIAGPTLTTVPVRVSVDSSLSVNKFLQSIQKQSTDMIPYEQTGLQRIKASLPEANQSALNLRNLLIIQLAAEAESNTIVLPGWEAQPAPFEDFGSFGLQIECTPIPGSHAIGVDIQYDEKVITTAATTRVAEHFVHVAGQLFNPALAESALTEVQLQLSSAHKDIMLRQNTHVPPRLDRCIHEMVYERAALQPNAPAICAWDGDWTYAEVTDLAASLASYLSTELQIGLTRMVGVCMDKSKWAVVAMLAVLCAGGSVVPLGVNHPLSRIQVMAQDTGLGVILVDDKQRERLSDLNHRLITVDAQHIQRVPVLGQQEGTSMIQKTGVTPDDIAWIIYTSGSTGTPKGVMLEHRALATSMEAHGSAFGFGTHTRILQFAAHTFDATIQDMFTTLYKGGCVCIPSEHDRVNRLTQSMASMSVNCATLTSTVASLLVPEELPTMQTIILVGEPVTPAAVEVWLPYATVLNAYGPSECSIHSSCSDPITDPALAPNIGRPLATNFWVVDPNNYHSLRPIGAPGELLIEGPIQARGYLNDINKTNAAFVIDPDFMKQLGLSGSQRRLYRTGDLVRQNDNGTLTHMGRRDLQVKIRGQRVEVGEVEYQIQRKLPNARTVAVEPLQHGEKDKHITLIAIMDLTDTAVTDELNAAEAPEPLPVTASLQTTFHDLRNSLLRVLPAYMVPAAYLPVDRMPMNASNKLDRRVIRELITHHSLEKLQQYLGGSTDDSVTIAPRTLMEQQVHALWVEVFGLPKDAVGVYDNFLQLGGDSLTAMRIVAAAGQTAEVRVSVEDIFMHPTVADLALVLSERGSDERTVEQEHDDPAPYQLWAEPNNFPAGQIEEHLEAIAAQCAVDRALIEDVYPCTPLQAGLMAITARQPAAYVSRQVYTMSNIVNRATFQQAWQQLAAETDILRTRILMAPDSSSQALQVVVRDTIHWELGTNLGEYLRRDSERGMALGEPLVRYGIVEEPSGKCYFIWTAHHTLYDGWTLGALSKRLGDIYQNRALSTRSVPYSRFIRYLQHGRPNLESSASYWREQLQGDAMANWPRRPALDYQPMPRDNLQRTISLGSGQTVVTTSTILRAAWALVIAQYAGHKDVVFAATVSGRSAPVAGIADIPAPTITTVPVRIQVDGKRSVADYLQAVQRQAIDMIYYEHTGLQTIKALVPDLASTLDAGSLMVIQPADQSAMESVLDFPGLDTVPMPIAPFNSYGVTLECKLGTQDVTLDIHYDSHIISPAQLTLVIDYFASLIQRLGDPAATSSQVADLLAVSEKDERQIRAWNSTVPPRLDKCIHELVQEQVVRTPGEIAIQAWNGQLTYREFHDLAASLAHHLAASGVGPETLVGVCMAKSKWGAVAMLAIMQAGGAIMPLGVSQPLARIQTILETSQAAFILVDEEQMDRLNQLSAAGQTAKLIPVGEELLTELPSYTQSPATDVTPDNAAWAIFTSGSTGTPKGVIIEHGTMSTSLDEQGRWLGLSQETRFLQFASYTFDNVITDTFATTSFGGCVCIPSESGRMDRLEEVMVEMKVNTAMLTSTVAQKIFPTELPLMQKLILTGEPVRADVVRTWLGRTEIYNAYGPTEGSMSTCTRPYTTAFEASNIGHPLATRLWVVQPDNPHLLSAIGAPGELYIEGPFLARGYLNDPVKTDALFLMDPPFTQRLGLTGRRVYRTGDLVQQNEDGTLIHLGRCDSQVKIRGQRVEISEIEYQITQHLPEVSTVAVFILDDNPITLVAAVEFDMKSPHRLGPQSAFKGLLAPTAAMRVDFTKLYWALSQVLPIYMVPAVFIPMHEMGRNLSGKLDRRFVQTLLKAIPTTELRQYRLGEGPKIAPTTAMERQLQAIWSKALDQPEDQVGAHDNFFHIGGDSLVAMRIIAVARAQKLKLTVADLFKYPCLSELAQVVEDRVATSSITLTADEETTAPSAFSLIAADNIEMYLQRITSRLSGCKAQNIVDILPTTDFQALTVAEALATPGTPNFAYFFLDGDGPCDVEVLRKSCLQLIEAVPALRTAYVFDQGRLLQVVLRAYEPEIKILQTNDATMEEVTSDLISKHMFQPPHLGQPFTAITIVEESASSRHRVVLRLTHAEYDAASMQSVWQQLRALYEGTTLKQRPSFTSFLYNQRQRITTQTYTYWRTLLDQSTMTPLSTPTPMPTSPIGHYPSKVVQLRPCRVHINKSSVEGTTSAVLIKTAWAIALSRVSNRQDVIFADTVSSRGTVDESLMEAAGCCVTLLPVRVKLTPEVSLQDVLLELRTQQVQSLEQAQLGFREILHECTNWPTSTRFTSAINCISEGGNGSFTMRGTNYWLSNFEANDATWTIDLGVTAVMRDNGDVDLRMAYLPARVSEDAAYKYLNTLRDTLQAVLDSPGLSVSEILLRALEGPLGDGKEASDPKIKIIEPEQEPQLLESTDTMTYLELKQTPEWEEVLRGRRAVVSPVHTSLSFSLRGGDLLDALYLSTLLKDADGGRYISPVAILEGSRCEEAEKQASVTSSERRYASFGMVWSRIKMRCKKMVSVSRRKRTKVSLQG</sequence>
<evidence type="ECO:0000259" key="5">
    <source>
        <dbReference type="PROSITE" id="PS50075"/>
    </source>
</evidence>
<dbReference type="InterPro" id="IPR036736">
    <property type="entry name" value="ACP-like_sf"/>
</dbReference>
<comment type="similarity">
    <text evidence="4">Belongs to the NRP synthetase family.</text>
</comment>
<protein>
    <submittedName>
        <fullName evidence="6">AniA</fullName>
    </submittedName>
</protein>